<accession>A0A2N3HQ38</accession>
<dbReference type="AlphaFoldDB" id="A0A2N3HQ38"/>
<dbReference type="RefSeq" id="WP_101263631.1">
    <property type="nucleotide sequence ID" value="NZ_MVDD01000043.1"/>
</dbReference>
<dbReference type="Gene3D" id="3.30.1360.200">
    <property type="match status" value="1"/>
</dbReference>
<sequence>MDCSFTEASINLREATKDIDNIKKRFLLAGVKDPVVQLDTISFQVHIELPQITDKELYSTLVTQKGVFSSSMILNGEQVDDIYSLANKILVQRSLESSGGVEVDSMPLGQYMSANYAMSNGQLGYVKNEHKLLMDTVFKQVSDSLNINFYWDFQWMKGNEAISTLYASSKKNKRLVFDGMVEKTDVEMGSIGYFEVRTELMDEYNDKLEELTRVIVKTNFGFFIDDEVCFAGFVTEPLTEGCVTLTGGEREEATQICAAILASGSLRHNLQVNTIEYISIQ</sequence>
<protein>
    <submittedName>
        <fullName evidence="1">Uncharacterized protein</fullName>
    </submittedName>
</protein>
<organism evidence="1 2">
    <name type="scientific">Labilibaculum filiforme</name>
    <dbReference type="NCBI Taxonomy" id="1940526"/>
    <lineage>
        <taxon>Bacteria</taxon>
        <taxon>Pseudomonadati</taxon>
        <taxon>Bacteroidota</taxon>
        <taxon>Bacteroidia</taxon>
        <taxon>Marinilabiliales</taxon>
        <taxon>Marinifilaceae</taxon>
        <taxon>Labilibaculum</taxon>
    </lineage>
</organism>
<reference evidence="1 2" key="1">
    <citation type="journal article" date="2017" name="Front. Microbiol.">
        <title>Labilibaculum manganireducens gen. nov., sp. nov. and Labilibaculum filiforme sp. nov., Novel Bacteroidetes Isolated from Subsurface Sediments of the Baltic Sea.</title>
        <authorList>
            <person name="Vandieken V."/>
            <person name="Marshall I.P."/>
            <person name="Niemann H."/>
            <person name="Engelen B."/>
            <person name="Cypionka H."/>
        </authorList>
    </citation>
    <scope>NUCLEOTIDE SEQUENCE [LARGE SCALE GENOMIC DNA]</scope>
    <source>
        <strain evidence="1 2">59.16B</strain>
    </source>
</reference>
<dbReference type="Proteomes" id="UP000233535">
    <property type="component" value="Unassembled WGS sequence"/>
</dbReference>
<evidence type="ECO:0000313" key="2">
    <source>
        <dbReference type="Proteomes" id="UP000233535"/>
    </source>
</evidence>
<dbReference type="OrthoDB" id="713315at2"/>
<keyword evidence="2" id="KW-1185">Reference proteome</keyword>
<gene>
    <name evidence="1" type="ORF">BZG02_20555</name>
</gene>
<dbReference type="EMBL" id="MVDD01000043">
    <property type="protein sequence ID" value="PKQ60157.1"/>
    <property type="molecule type" value="Genomic_DNA"/>
</dbReference>
<comment type="caution">
    <text evidence="1">The sequence shown here is derived from an EMBL/GenBank/DDBJ whole genome shotgun (WGS) entry which is preliminary data.</text>
</comment>
<evidence type="ECO:0000313" key="1">
    <source>
        <dbReference type="EMBL" id="PKQ60157.1"/>
    </source>
</evidence>
<name>A0A2N3HQ38_9BACT</name>
<proteinExistence type="predicted"/>